<accession>A0A453ND32</accession>
<dbReference type="Proteomes" id="UP000015105">
    <property type="component" value="Chromosome 6D"/>
</dbReference>
<dbReference type="AlphaFoldDB" id="A0A453ND32"/>
<reference evidence="2" key="5">
    <citation type="journal article" date="2021" name="G3 (Bethesda)">
        <title>Aegilops tauschii genome assembly Aet v5.0 features greater sequence contiguity and improved annotation.</title>
        <authorList>
            <person name="Wang L."/>
            <person name="Zhu T."/>
            <person name="Rodriguez J.C."/>
            <person name="Deal K.R."/>
            <person name="Dubcovsky J."/>
            <person name="McGuire P.E."/>
            <person name="Lux T."/>
            <person name="Spannagl M."/>
            <person name="Mayer K.F.X."/>
            <person name="Baldrich P."/>
            <person name="Meyers B.C."/>
            <person name="Huo N."/>
            <person name="Gu Y.Q."/>
            <person name="Zhou H."/>
            <person name="Devos K.M."/>
            <person name="Bennetzen J.L."/>
            <person name="Unver T."/>
            <person name="Budak H."/>
            <person name="Gulick P.J."/>
            <person name="Galiba G."/>
            <person name="Kalapos B."/>
            <person name="Nelson D.R."/>
            <person name="Li P."/>
            <person name="You F.M."/>
            <person name="Luo M.C."/>
            <person name="Dvorak J."/>
        </authorList>
    </citation>
    <scope>NUCLEOTIDE SEQUENCE [LARGE SCALE GENOMIC DNA]</scope>
    <source>
        <strain evidence="2">cv. AL8/78</strain>
    </source>
</reference>
<proteinExistence type="predicted"/>
<protein>
    <submittedName>
        <fullName evidence="2">Uncharacterized protein</fullName>
    </submittedName>
</protein>
<evidence type="ECO:0000313" key="3">
    <source>
        <dbReference type="Proteomes" id="UP000015105"/>
    </source>
</evidence>
<evidence type="ECO:0000256" key="1">
    <source>
        <dbReference type="SAM" id="MobiDB-lite"/>
    </source>
</evidence>
<reference evidence="3" key="2">
    <citation type="journal article" date="2017" name="Nat. Plants">
        <title>The Aegilops tauschii genome reveals multiple impacts of transposons.</title>
        <authorList>
            <person name="Zhao G."/>
            <person name="Zou C."/>
            <person name="Li K."/>
            <person name="Wang K."/>
            <person name="Li T."/>
            <person name="Gao L."/>
            <person name="Zhang X."/>
            <person name="Wang H."/>
            <person name="Yang Z."/>
            <person name="Liu X."/>
            <person name="Jiang W."/>
            <person name="Mao L."/>
            <person name="Kong X."/>
            <person name="Jiao Y."/>
            <person name="Jia J."/>
        </authorList>
    </citation>
    <scope>NUCLEOTIDE SEQUENCE [LARGE SCALE GENOMIC DNA]</scope>
    <source>
        <strain evidence="3">cv. AL8/78</strain>
    </source>
</reference>
<feature type="region of interest" description="Disordered" evidence="1">
    <location>
        <begin position="100"/>
        <end position="174"/>
    </location>
</feature>
<reference evidence="2" key="4">
    <citation type="submission" date="2019-03" db="UniProtKB">
        <authorList>
            <consortium name="EnsemblPlants"/>
        </authorList>
    </citation>
    <scope>IDENTIFICATION</scope>
</reference>
<sequence>MSHYPFDRSFHPGMSRTLLRLATDFRMDNRIVPWDELTGSDTIMNELAHQLRSSGWPERTYEEVRKELLRLHDRWKKVVVPKSETFRRIVANNPCLWTEESEDEDDIFMPPLSGSASSKGKSSSSSKGKVSASSKGKSSSSSKGKVFASSKGKSSSSSKGKSSASIEDDDDDFM</sequence>
<reference evidence="3" key="1">
    <citation type="journal article" date="2014" name="Science">
        <title>Ancient hybridizations among the ancestral genomes of bread wheat.</title>
        <authorList>
            <consortium name="International Wheat Genome Sequencing Consortium,"/>
            <person name="Marcussen T."/>
            <person name="Sandve S.R."/>
            <person name="Heier L."/>
            <person name="Spannagl M."/>
            <person name="Pfeifer M."/>
            <person name="Jakobsen K.S."/>
            <person name="Wulff B.B."/>
            <person name="Steuernagel B."/>
            <person name="Mayer K.F."/>
            <person name="Olsen O.A."/>
        </authorList>
    </citation>
    <scope>NUCLEOTIDE SEQUENCE [LARGE SCALE GENOMIC DNA]</scope>
    <source>
        <strain evidence="3">cv. AL8/78</strain>
    </source>
</reference>
<name>A0A453ND32_AEGTS</name>
<feature type="compositionally biased region" description="Low complexity" evidence="1">
    <location>
        <begin position="113"/>
        <end position="165"/>
    </location>
</feature>
<evidence type="ECO:0000313" key="2">
    <source>
        <dbReference type="EnsemblPlants" id="AET6Gv20331700.3"/>
    </source>
</evidence>
<dbReference type="Gramene" id="AET6Gv20331700.3">
    <property type="protein sequence ID" value="AET6Gv20331700.3"/>
    <property type="gene ID" value="AET6Gv20331700"/>
</dbReference>
<keyword evidence="3" id="KW-1185">Reference proteome</keyword>
<organism evidence="2 3">
    <name type="scientific">Aegilops tauschii subsp. strangulata</name>
    <name type="common">Goatgrass</name>
    <dbReference type="NCBI Taxonomy" id="200361"/>
    <lineage>
        <taxon>Eukaryota</taxon>
        <taxon>Viridiplantae</taxon>
        <taxon>Streptophyta</taxon>
        <taxon>Embryophyta</taxon>
        <taxon>Tracheophyta</taxon>
        <taxon>Spermatophyta</taxon>
        <taxon>Magnoliopsida</taxon>
        <taxon>Liliopsida</taxon>
        <taxon>Poales</taxon>
        <taxon>Poaceae</taxon>
        <taxon>BOP clade</taxon>
        <taxon>Pooideae</taxon>
        <taxon>Triticodae</taxon>
        <taxon>Triticeae</taxon>
        <taxon>Triticinae</taxon>
        <taxon>Aegilops</taxon>
    </lineage>
</organism>
<dbReference type="EnsemblPlants" id="AET6Gv20331700.3">
    <property type="protein sequence ID" value="AET6Gv20331700.3"/>
    <property type="gene ID" value="AET6Gv20331700"/>
</dbReference>
<reference evidence="2" key="3">
    <citation type="journal article" date="2017" name="Nature">
        <title>Genome sequence of the progenitor of the wheat D genome Aegilops tauschii.</title>
        <authorList>
            <person name="Luo M.C."/>
            <person name="Gu Y.Q."/>
            <person name="Puiu D."/>
            <person name="Wang H."/>
            <person name="Twardziok S.O."/>
            <person name="Deal K.R."/>
            <person name="Huo N."/>
            <person name="Zhu T."/>
            <person name="Wang L."/>
            <person name="Wang Y."/>
            <person name="McGuire P.E."/>
            <person name="Liu S."/>
            <person name="Long H."/>
            <person name="Ramasamy R.K."/>
            <person name="Rodriguez J.C."/>
            <person name="Van S.L."/>
            <person name="Yuan L."/>
            <person name="Wang Z."/>
            <person name="Xia Z."/>
            <person name="Xiao L."/>
            <person name="Anderson O.D."/>
            <person name="Ouyang S."/>
            <person name="Liang Y."/>
            <person name="Zimin A.V."/>
            <person name="Pertea G."/>
            <person name="Qi P."/>
            <person name="Bennetzen J.L."/>
            <person name="Dai X."/>
            <person name="Dawson M.W."/>
            <person name="Muller H.G."/>
            <person name="Kugler K."/>
            <person name="Rivarola-Duarte L."/>
            <person name="Spannagl M."/>
            <person name="Mayer K.F.X."/>
            <person name="Lu F.H."/>
            <person name="Bevan M.W."/>
            <person name="Leroy P."/>
            <person name="Li P."/>
            <person name="You F.M."/>
            <person name="Sun Q."/>
            <person name="Liu Z."/>
            <person name="Lyons E."/>
            <person name="Wicker T."/>
            <person name="Salzberg S.L."/>
            <person name="Devos K.M."/>
            <person name="Dvorak J."/>
        </authorList>
    </citation>
    <scope>NUCLEOTIDE SEQUENCE [LARGE SCALE GENOMIC DNA]</scope>
    <source>
        <strain evidence="2">cv. AL8/78</strain>
    </source>
</reference>